<evidence type="ECO:0000313" key="2">
    <source>
        <dbReference type="EMBL" id="KAK9729159.1"/>
    </source>
</evidence>
<protein>
    <submittedName>
        <fullName evidence="2">Uncharacterized protein</fullName>
    </submittedName>
</protein>
<organism evidence="2 3">
    <name type="scientific">Popillia japonica</name>
    <name type="common">Japanese beetle</name>
    <dbReference type="NCBI Taxonomy" id="7064"/>
    <lineage>
        <taxon>Eukaryota</taxon>
        <taxon>Metazoa</taxon>
        <taxon>Ecdysozoa</taxon>
        <taxon>Arthropoda</taxon>
        <taxon>Hexapoda</taxon>
        <taxon>Insecta</taxon>
        <taxon>Pterygota</taxon>
        <taxon>Neoptera</taxon>
        <taxon>Endopterygota</taxon>
        <taxon>Coleoptera</taxon>
        <taxon>Polyphaga</taxon>
        <taxon>Scarabaeiformia</taxon>
        <taxon>Scarabaeidae</taxon>
        <taxon>Rutelinae</taxon>
        <taxon>Popillia</taxon>
    </lineage>
</organism>
<name>A0AAW1L775_POPJA</name>
<dbReference type="Proteomes" id="UP001458880">
    <property type="component" value="Unassembled WGS sequence"/>
</dbReference>
<gene>
    <name evidence="2" type="ORF">QE152_g16110</name>
</gene>
<keyword evidence="1" id="KW-0732">Signal</keyword>
<dbReference type="AlphaFoldDB" id="A0AAW1L775"/>
<reference evidence="2 3" key="1">
    <citation type="journal article" date="2024" name="BMC Genomics">
        <title>De novo assembly and annotation of Popillia japonica's genome with initial clues to its potential as an invasive pest.</title>
        <authorList>
            <person name="Cucini C."/>
            <person name="Boschi S."/>
            <person name="Funari R."/>
            <person name="Cardaioli E."/>
            <person name="Iannotti N."/>
            <person name="Marturano G."/>
            <person name="Paoli F."/>
            <person name="Bruttini M."/>
            <person name="Carapelli A."/>
            <person name="Frati F."/>
            <person name="Nardi F."/>
        </authorList>
    </citation>
    <scope>NUCLEOTIDE SEQUENCE [LARGE SCALE GENOMIC DNA]</scope>
    <source>
        <strain evidence="2">DMR45628</strain>
    </source>
</reference>
<sequence>MARLTLFLQTLVLLHNFLNAVSVSLDDIRVLETNMDKILLERARIAVRDVVSKYEDKTHYAKFIQERMVDTYGWYGWNVVVDPKVNWIFGYITRNVLARPF</sequence>
<feature type="chain" id="PRO_5043777385" evidence="1">
    <location>
        <begin position="21"/>
        <end position="101"/>
    </location>
</feature>
<comment type="caution">
    <text evidence="2">The sequence shown here is derived from an EMBL/GenBank/DDBJ whole genome shotgun (WGS) entry which is preliminary data.</text>
</comment>
<evidence type="ECO:0000256" key="1">
    <source>
        <dbReference type="SAM" id="SignalP"/>
    </source>
</evidence>
<accession>A0AAW1L775</accession>
<evidence type="ECO:0000313" key="3">
    <source>
        <dbReference type="Proteomes" id="UP001458880"/>
    </source>
</evidence>
<keyword evidence="3" id="KW-1185">Reference proteome</keyword>
<feature type="signal peptide" evidence="1">
    <location>
        <begin position="1"/>
        <end position="20"/>
    </location>
</feature>
<dbReference type="EMBL" id="JASPKY010000163">
    <property type="protein sequence ID" value="KAK9729159.1"/>
    <property type="molecule type" value="Genomic_DNA"/>
</dbReference>
<proteinExistence type="predicted"/>